<keyword evidence="1" id="KW-0472">Membrane</keyword>
<gene>
    <name evidence="2" type="ORF">ENU72_00165</name>
</gene>
<keyword evidence="1" id="KW-1133">Transmembrane helix</keyword>
<evidence type="ECO:0000313" key="2">
    <source>
        <dbReference type="EMBL" id="HGK53425.1"/>
    </source>
</evidence>
<organism evidence="2">
    <name type="scientific">candidate division WOR-3 bacterium</name>
    <dbReference type="NCBI Taxonomy" id="2052148"/>
    <lineage>
        <taxon>Bacteria</taxon>
        <taxon>Bacteria division WOR-3</taxon>
    </lineage>
</organism>
<evidence type="ECO:0000256" key="1">
    <source>
        <dbReference type="SAM" id="Phobius"/>
    </source>
</evidence>
<feature type="transmembrane region" description="Helical" evidence="1">
    <location>
        <begin position="14"/>
        <end position="33"/>
    </location>
</feature>
<keyword evidence="1" id="KW-0812">Transmembrane</keyword>
<dbReference type="EMBL" id="DTDP01000006">
    <property type="protein sequence ID" value="HGK53425.1"/>
    <property type="molecule type" value="Genomic_DNA"/>
</dbReference>
<sequence length="273" mass="30559">MKFLEYLAKIDRRIIYLILAIFIIIPLIKPLNLPIGSSHPVKSLFDFIEKQPEGAVIVLSMDYDASVYPECHPMSRAIARHAFLKNLRLIGLTLNPAGTGLALEVMTEIPKEYNKKYGKDYVFLGFRPDITATILGFGEDIRKIFPYDYFGNKTDTLPIFKDVKNYDQIALVVSISGSALPVSWIYLARGRYGQDIAAGVTAVMAADYYPYLRTGQFVGLLGGMKGAAEYEKLIERRELATSGIDAVSISHILIILFVIIGNIGYIVLLKRRK</sequence>
<feature type="transmembrane region" description="Helical" evidence="1">
    <location>
        <begin position="249"/>
        <end position="269"/>
    </location>
</feature>
<dbReference type="AlphaFoldDB" id="A0A7V3ZS85"/>
<reference evidence="2" key="1">
    <citation type="journal article" date="2020" name="mSystems">
        <title>Genome- and Community-Level Interaction Insights into Carbon Utilization and Element Cycling Functions of Hydrothermarchaeota in Hydrothermal Sediment.</title>
        <authorList>
            <person name="Zhou Z."/>
            <person name="Liu Y."/>
            <person name="Xu W."/>
            <person name="Pan J."/>
            <person name="Luo Z.H."/>
            <person name="Li M."/>
        </authorList>
    </citation>
    <scope>NUCLEOTIDE SEQUENCE [LARGE SCALE GENOMIC DNA]</scope>
    <source>
        <strain evidence="2">SpSt-695</strain>
    </source>
</reference>
<proteinExistence type="predicted"/>
<name>A0A7V3ZS85_UNCW3</name>
<comment type="caution">
    <text evidence="2">The sequence shown here is derived from an EMBL/GenBank/DDBJ whole genome shotgun (WGS) entry which is preliminary data.</text>
</comment>
<accession>A0A7V3ZS85</accession>
<protein>
    <submittedName>
        <fullName evidence="2">Uncharacterized protein</fullName>
    </submittedName>
</protein>